<comment type="caution">
    <text evidence="3">The sequence shown here is derived from an EMBL/GenBank/DDBJ whole genome shotgun (WGS) entry which is preliminary data.</text>
</comment>
<sequence length="950" mass="102408">MASAPRPGPLPDGPLRDLVLALRGLHRAAGKPGARQISAAIRDSDDMRDTVSHETVSAMLRGGGLPKWVKVECVVRQLVAWAVTGPDTDEEIRRFHRLWLAADDAPSPVPAGAPSPARRDFVARSPAPPEREPPRGGPAISNLPARPRHFTGRTGMLEEIRATVTGPQGPPLSLVGLGGVGKTQLALEYAHRWTAEYDVAWWVPAEQPSQAIAALAALGEQLEIRPAADMRQTMRDVLSFLEDSALRWLLIYDNADQPDDLAAVLPAIGGHALVTSRNTAWAQAAPASVRVGVFSRPESLSFLREAGLTGSAEDCEALADHLGDLPLGLDQVCAMHSATGMPVAEYLRLFAEHFDELLAAGLRAGSRTTTVTTFVNVAAGRLRTESVAAAQLLEMLAFMAPMPVPVALLHRGRDAPVAAPLGRALHRTDELARIVARLGRYGLAQVDGGGQEVQVHRLVQLVVRNGLPPDAASARRSDVHRLLAAANPGDPDDSRTWPLHGEIGPHLLAADALHADRDEPRTALLHQIRYLERIGDFQASERLARAAEEAWRVDRGPEHRLTVLATRHLANALRALGRYAESRHLVITALGRLRASAQYGEEHPDTLTMAAVAGFHLRLGGAYAEAVDEDQRRVDLLTRLYGPRDPRTTDAAGNLGVSLRLDGRAGDALRLDDETVRILRADLGSADPRTLVAARNLAWSLLDVGRFGEAVRTQRANLPGRVRFDETAIVSRTLAVGLRRLGHHREALEEATAGYRTCQERFGPDHHLTLAAIMTYANTLRAAGDPIGARRLAGEALDRYRRLFGRRNPLTLAAATNLAVALRAVGQWREAAGNDEQTYEDAVRVLGPAHPHTLVAAVGLATDLAHQHNAKEAVVLGRATLAGLRHTRGEDHPETWACALNLALDLGPDGDADRRAATERLTAMLGPDHPEVLAATAGTRMECDAEPPPT</sequence>
<reference evidence="3" key="1">
    <citation type="journal article" date="2014" name="Int. J. Syst. Evol. Microbiol.">
        <title>Complete genome sequence of Corynebacterium casei LMG S-19264T (=DSM 44701T), isolated from a smear-ripened cheese.</title>
        <authorList>
            <consortium name="US DOE Joint Genome Institute (JGI-PGF)"/>
            <person name="Walter F."/>
            <person name="Albersmeier A."/>
            <person name="Kalinowski J."/>
            <person name="Ruckert C."/>
        </authorList>
    </citation>
    <scope>NUCLEOTIDE SEQUENCE</scope>
    <source>
        <strain evidence="3">CGMCC 4.7299</strain>
    </source>
</reference>
<dbReference type="Proteomes" id="UP000656042">
    <property type="component" value="Unassembled WGS sequence"/>
</dbReference>
<feature type="domain" description="NB-ARC" evidence="2">
    <location>
        <begin position="171"/>
        <end position="307"/>
    </location>
</feature>
<dbReference type="AlphaFoldDB" id="A0A8J3FKC5"/>
<protein>
    <recommendedName>
        <fullName evidence="2">NB-ARC domain-containing protein</fullName>
    </recommendedName>
</protein>
<dbReference type="PANTHER" id="PTHR46082:SF6">
    <property type="entry name" value="AAA+ ATPASE DOMAIN-CONTAINING PROTEIN-RELATED"/>
    <property type="match status" value="1"/>
</dbReference>
<dbReference type="RefSeq" id="WP_189077136.1">
    <property type="nucleotide sequence ID" value="NZ_BMMX01000001.1"/>
</dbReference>
<evidence type="ECO:0000256" key="1">
    <source>
        <dbReference type="SAM" id="MobiDB-lite"/>
    </source>
</evidence>
<keyword evidence="4" id="KW-1185">Reference proteome</keyword>
<proteinExistence type="predicted"/>
<dbReference type="Gene3D" id="3.40.50.300">
    <property type="entry name" value="P-loop containing nucleotide triphosphate hydrolases"/>
    <property type="match status" value="1"/>
</dbReference>
<dbReference type="Pfam" id="PF13374">
    <property type="entry name" value="TPR_10"/>
    <property type="match status" value="1"/>
</dbReference>
<dbReference type="PANTHER" id="PTHR46082">
    <property type="entry name" value="ATP/GTP-BINDING PROTEIN-RELATED"/>
    <property type="match status" value="1"/>
</dbReference>
<name>A0A8J3FKC5_9ACTN</name>
<dbReference type="InterPro" id="IPR027417">
    <property type="entry name" value="P-loop_NTPase"/>
</dbReference>
<dbReference type="Gene3D" id="1.25.40.10">
    <property type="entry name" value="Tetratricopeptide repeat domain"/>
    <property type="match status" value="2"/>
</dbReference>
<dbReference type="EMBL" id="BMMX01000001">
    <property type="protein sequence ID" value="GGK72190.1"/>
    <property type="molecule type" value="Genomic_DNA"/>
</dbReference>
<dbReference type="InterPro" id="IPR011990">
    <property type="entry name" value="TPR-like_helical_dom_sf"/>
</dbReference>
<feature type="region of interest" description="Disordered" evidence="1">
    <location>
        <begin position="104"/>
        <end position="148"/>
    </location>
</feature>
<organism evidence="3 4">
    <name type="scientific">Mangrovihabitans endophyticus</name>
    <dbReference type="NCBI Taxonomy" id="1751298"/>
    <lineage>
        <taxon>Bacteria</taxon>
        <taxon>Bacillati</taxon>
        <taxon>Actinomycetota</taxon>
        <taxon>Actinomycetes</taxon>
        <taxon>Micromonosporales</taxon>
        <taxon>Micromonosporaceae</taxon>
        <taxon>Mangrovihabitans</taxon>
    </lineage>
</organism>
<accession>A0A8J3FKC5</accession>
<reference evidence="3" key="2">
    <citation type="submission" date="2020-09" db="EMBL/GenBank/DDBJ databases">
        <authorList>
            <person name="Sun Q."/>
            <person name="Zhou Y."/>
        </authorList>
    </citation>
    <scope>NUCLEOTIDE SEQUENCE</scope>
    <source>
        <strain evidence="3">CGMCC 4.7299</strain>
    </source>
</reference>
<dbReference type="NCBIfam" id="NF040586">
    <property type="entry name" value="FxSxx_TPR"/>
    <property type="match status" value="1"/>
</dbReference>
<dbReference type="InterPro" id="IPR002182">
    <property type="entry name" value="NB-ARC"/>
</dbReference>
<evidence type="ECO:0000259" key="2">
    <source>
        <dbReference type="Pfam" id="PF00931"/>
    </source>
</evidence>
<dbReference type="SUPFAM" id="SSF52540">
    <property type="entry name" value="P-loop containing nucleoside triphosphate hydrolases"/>
    <property type="match status" value="1"/>
</dbReference>
<evidence type="ECO:0000313" key="4">
    <source>
        <dbReference type="Proteomes" id="UP000656042"/>
    </source>
</evidence>
<dbReference type="GO" id="GO:0043531">
    <property type="term" value="F:ADP binding"/>
    <property type="evidence" value="ECO:0007669"/>
    <property type="project" value="InterPro"/>
</dbReference>
<gene>
    <name evidence="3" type="ORF">GCM10012284_02510</name>
</gene>
<dbReference type="Pfam" id="PF00931">
    <property type="entry name" value="NB-ARC"/>
    <property type="match status" value="1"/>
</dbReference>
<dbReference type="Pfam" id="PF13424">
    <property type="entry name" value="TPR_12"/>
    <property type="match status" value="1"/>
</dbReference>
<dbReference type="SUPFAM" id="SSF48452">
    <property type="entry name" value="TPR-like"/>
    <property type="match status" value="2"/>
</dbReference>
<evidence type="ECO:0000313" key="3">
    <source>
        <dbReference type="EMBL" id="GGK72190.1"/>
    </source>
</evidence>
<dbReference type="InterPro" id="IPR053137">
    <property type="entry name" value="NLR-like"/>
</dbReference>